<dbReference type="HOGENOM" id="CLU_013763_1_0_1"/>
<dbReference type="InterPro" id="IPR045831">
    <property type="entry name" value="LIN9_C"/>
</dbReference>
<dbReference type="STRING" id="126957.T1IXW4"/>
<dbReference type="GO" id="GO:0005654">
    <property type="term" value="C:nucleoplasm"/>
    <property type="evidence" value="ECO:0007669"/>
    <property type="project" value="TreeGrafter"/>
</dbReference>
<evidence type="ECO:0000256" key="4">
    <source>
        <dbReference type="SAM" id="Coils"/>
    </source>
</evidence>
<keyword evidence="3" id="KW-0539">Nucleus</keyword>
<feature type="region of interest" description="Disordered" evidence="5">
    <location>
        <begin position="16"/>
        <end position="35"/>
    </location>
</feature>
<name>T1IXW4_STRMM</name>
<evidence type="ECO:0000256" key="3">
    <source>
        <dbReference type="ARBA" id="ARBA00023242"/>
    </source>
</evidence>
<dbReference type="Proteomes" id="UP000014500">
    <property type="component" value="Unassembled WGS sequence"/>
</dbReference>
<dbReference type="GO" id="GO:0051726">
    <property type="term" value="P:regulation of cell cycle"/>
    <property type="evidence" value="ECO:0007669"/>
    <property type="project" value="TreeGrafter"/>
</dbReference>
<dbReference type="OMA" id="KEEMIPP"/>
<feature type="domain" description="DIRP" evidence="6">
    <location>
        <begin position="109"/>
        <end position="214"/>
    </location>
</feature>
<dbReference type="GO" id="GO:0017053">
    <property type="term" value="C:transcription repressor complex"/>
    <property type="evidence" value="ECO:0007669"/>
    <property type="project" value="InterPro"/>
</dbReference>
<dbReference type="PANTHER" id="PTHR21689:SF2">
    <property type="entry name" value="PROTEIN LIN-9 HOMOLOG"/>
    <property type="match status" value="1"/>
</dbReference>
<reference evidence="7" key="2">
    <citation type="submission" date="2015-02" db="UniProtKB">
        <authorList>
            <consortium name="EnsemblMetazoa"/>
        </authorList>
    </citation>
    <scope>IDENTIFICATION</scope>
</reference>
<sequence>MADSLESESAEALLSIKNGRVSTSPKSPARRGYSTRIRKRNRLFYNDDEETSYQPPIRSSPRKATRVASPEKTAGPSAINKKSAQTIGIRLRNLLKLPKAHKWVCYEFFYSNLDRPLFEGDNDFCVCLKESLPQLKTRQLARAQWCKIRRLMGKPRRMSHAFLEEERRALHSKRLKIRLLQQRKLADLTHFKDLPDEIPLPLVIGTKVTARLRKPQDGLFTGSIDAVDTSNATYRITFDRQGLGTHSIPDYEVQSNEPQETMPISSFGEKHRPRSNYFTPSKFLPGTPPPHLENDPVLGGAASIKSHLLGLEGSTLGGFPIKFLVLVVRLSKILDVKKEKIRQLREMNTQAEKMKSYQEPITIDFQKRYAGVVLELDKLNKDLNEYLQQVQQYCQEIAPEQGLEPMNQNSKLREKCEEESIDLVENENNALGRKGVQNERVLKLVTRLTALMLQIKCLAENDLNSFELKSLSESLAEIQDNVEKNNLRTFQNNVEVHVNHIQSGMSQMGNLHAFASEGLL</sequence>
<proteinExistence type="inferred from homology"/>
<evidence type="ECO:0000259" key="6">
    <source>
        <dbReference type="SMART" id="SM01135"/>
    </source>
</evidence>
<accession>T1IXW4</accession>
<comment type="similarity">
    <text evidence="2">Belongs to the lin-9 family.</text>
</comment>
<dbReference type="GO" id="GO:0006351">
    <property type="term" value="P:DNA-templated transcription"/>
    <property type="evidence" value="ECO:0007669"/>
    <property type="project" value="InterPro"/>
</dbReference>
<evidence type="ECO:0000256" key="2">
    <source>
        <dbReference type="ARBA" id="ARBA00006732"/>
    </source>
</evidence>
<keyword evidence="8" id="KW-1185">Reference proteome</keyword>
<dbReference type="InterPro" id="IPR033471">
    <property type="entry name" value="DIRP"/>
</dbReference>
<evidence type="ECO:0000313" key="7">
    <source>
        <dbReference type="EnsemblMetazoa" id="SMAR006059-PA"/>
    </source>
</evidence>
<dbReference type="AlphaFoldDB" id="T1IXW4"/>
<dbReference type="SMART" id="SM01135">
    <property type="entry name" value="DIRP"/>
    <property type="match status" value="1"/>
</dbReference>
<dbReference type="PhylomeDB" id="T1IXW4"/>
<evidence type="ECO:0000256" key="1">
    <source>
        <dbReference type="ARBA" id="ARBA00004123"/>
    </source>
</evidence>
<feature type="coiled-coil region" evidence="4">
    <location>
        <begin position="334"/>
        <end position="429"/>
    </location>
</feature>
<evidence type="ECO:0000256" key="5">
    <source>
        <dbReference type="SAM" id="MobiDB-lite"/>
    </source>
</evidence>
<dbReference type="eggNOG" id="KOG1019">
    <property type="taxonomic scope" value="Eukaryota"/>
</dbReference>
<dbReference type="EnsemblMetazoa" id="SMAR006059-RA">
    <property type="protein sequence ID" value="SMAR006059-PA"/>
    <property type="gene ID" value="SMAR006059"/>
</dbReference>
<dbReference type="InterPro" id="IPR010561">
    <property type="entry name" value="LIN-9/ALY1"/>
</dbReference>
<protein>
    <recommendedName>
        <fullName evidence="6">DIRP domain-containing protein</fullName>
    </recommendedName>
</protein>
<feature type="region of interest" description="Disordered" evidence="5">
    <location>
        <begin position="43"/>
        <end position="79"/>
    </location>
</feature>
<keyword evidence="4" id="KW-0175">Coiled coil</keyword>
<dbReference type="Pfam" id="PF19438">
    <property type="entry name" value="LIN9_C"/>
    <property type="match status" value="1"/>
</dbReference>
<evidence type="ECO:0000313" key="8">
    <source>
        <dbReference type="Proteomes" id="UP000014500"/>
    </source>
</evidence>
<comment type="subcellular location">
    <subcellularLocation>
        <location evidence="1">Nucleus</location>
    </subcellularLocation>
</comment>
<dbReference type="EMBL" id="JH431663">
    <property type="status" value="NOT_ANNOTATED_CDS"/>
    <property type="molecule type" value="Genomic_DNA"/>
</dbReference>
<dbReference type="GO" id="GO:0003677">
    <property type="term" value="F:DNA binding"/>
    <property type="evidence" value="ECO:0007669"/>
    <property type="project" value="TreeGrafter"/>
</dbReference>
<organism evidence="7 8">
    <name type="scientific">Strigamia maritima</name>
    <name type="common">European centipede</name>
    <name type="synonym">Geophilus maritimus</name>
    <dbReference type="NCBI Taxonomy" id="126957"/>
    <lineage>
        <taxon>Eukaryota</taxon>
        <taxon>Metazoa</taxon>
        <taxon>Ecdysozoa</taxon>
        <taxon>Arthropoda</taxon>
        <taxon>Myriapoda</taxon>
        <taxon>Chilopoda</taxon>
        <taxon>Pleurostigmophora</taxon>
        <taxon>Geophilomorpha</taxon>
        <taxon>Linotaeniidae</taxon>
        <taxon>Strigamia</taxon>
    </lineage>
</organism>
<reference evidence="8" key="1">
    <citation type="submission" date="2011-05" db="EMBL/GenBank/DDBJ databases">
        <authorList>
            <person name="Richards S.R."/>
            <person name="Qu J."/>
            <person name="Jiang H."/>
            <person name="Jhangiani S.N."/>
            <person name="Agravi P."/>
            <person name="Goodspeed R."/>
            <person name="Gross S."/>
            <person name="Mandapat C."/>
            <person name="Jackson L."/>
            <person name="Mathew T."/>
            <person name="Pu L."/>
            <person name="Thornton R."/>
            <person name="Saada N."/>
            <person name="Wilczek-Boney K.B."/>
            <person name="Lee S."/>
            <person name="Kovar C."/>
            <person name="Wu Y."/>
            <person name="Scherer S.E."/>
            <person name="Worley K.C."/>
            <person name="Muzny D.M."/>
            <person name="Gibbs R."/>
        </authorList>
    </citation>
    <scope>NUCLEOTIDE SEQUENCE</scope>
    <source>
        <strain evidence="8">Brora</strain>
    </source>
</reference>
<dbReference type="GO" id="GO:0006357">
    <property type="term" value="P:regulation of transcription by RNA polymerase II"/>
    <property type="evidence" value="ECO:0007669"/>
    <property type="project" value="TreeGrafter"/>
</dbReference>
<dbReference type="Pfam" id="PF06584">
    <property type="entry name" value="DIRP"/>
    <property type="match status" value="1"/>
</dbReference>
<dbReference type="PANTHER" id="PTHR21689">
    <property type="entry name" value="LIN-9"/>
    <property type="match status" value="1"/>
</dbReference>